<accession>L7FNV3</accession>
<dbReference type="Proteomes" id="UP000014680">
    <property type="component" value="Unassembled WGS sequence"/>
</dbReference>
<evidence type="ECO:0000256" key="1">
    <source>
        <dbReference type="ARBA" id="ARBA00022741"/>
    </source>
</evidence>
<dbReference type="GO" id="GO:0005525">
    <property type="term" value="F:GTP binding"/>
    <property type="evidence" value="ECO:0007669"/>
    <property type="project" value="InterPro"/>
</dbReference>
<dbReference type="SMART" id="SM00175">
    <property type="entry name" value="RAB"/>
    <property type="match status" value="1"/>
</dbReference>
<dbReference type="GeneID" id="14891592"/>
<dbReference type="Pfam" id="PF00071">
    <property type="entry name" value="Ras"/>
    <property type="match status" value="1"/>
</dbReference>
<protein>
    <submittedName>
        <fullName evidence="2">Uncharacterized protein</fullName>
    </submittedName>
</protein>
<keyword evidence="1" id="KW-0547">Nucleotide-binding</keyword>
<organism evidence="2 3">
    <name type="scientific">Entamoeba invadens IP1</name>
    <dbReference type="NCBI Taxonomy" id="370355"/>
    <lineage>
        <taxon>Eukaryota</taxon>
        <taxon>Amoebozoa</taxon>
        <taxon>Evosea</taxon>
        <taxon>Archamoebae</taxon>
        <taxon>Mastigamoebida</taxon>
        <taxon>Entamoebidae</taxon>
        <taxon>Entamoeba</taxon>
    </lineage>
</organism>
<dbReference type="Gene3D" id="3.40.50.300">
    <property type="entry name" value="P-loop containing nucleotide triphosphate hydrolases"/>
    <property type="match status" value="1"/>
</dbReference>
<reference evidence="2 3" key="1">
    <citation type="submission" date="2012-10" db="EMBL/GenBank/DDBJ databases">
        <authorList>
            <person name="Zafar N."/>
            <person name="Inman J."/>
            <person name="Hall N."/>
            <person name="Lorenzi H."/>
            <person name="Caler E."/>
        </authorList>
    </citation>
    <scope>NUCLEOTIDE SEQUENCE [LARGE SCALE GENOMIC DNA]</scope>
    <source>
        <strain evidence="2 3">IP1</strain>
    </source>
</reference>
<evidence type="ECO:0000313" key="2">
    <source>
        <dbReference type="EMBL" id="ELP92608.1"/>
    </source>
</evidence>
<dbReference type="SMART" id="SM00173">
    <property type="entry name" value="RAS"/>
    <property type="match status" value="1"/>
</dbReference>
<name>L7FNV3_ENTIV</name>
<evidence type="ECO:0000313" key="3">
    <source>
        <dbReference type="Proteomes" id="UP000014680"/>
    </source>
</evidence>
<proteinExistence type="predicted"/>
<dbReference type="AlphaFoldDB" id="L7FNV3"/>
<dbReference type="SUPFAM" id="SSF52540">
    <property type="entry name" value="P-loop containing nucleoside triphosphate hydrolases"/>
    <property type="match status" value="1"/>
</dbReference>
<dbReference type="PANTHER" id="PTHR47978">
    <property type="match status" value="1"/>
</dbReference>
<dbReference type="KEGG" id="eiv:EIN_117070"/>
<sequence length="195" mass="22737">MSYKLKKEDTLNIKISVVGLPKVGKTSLIQKYCKYYGEDKDIYKKIMVFKNRKLQLSIFDIELKCESYSLYRNSAVFIYVYDVTNNNDFEKNLRNGYEELRRYGPFKGKVPRIICGTKADLPCVVDENIIDKFICEKKEHSNVYLEHLKVSINDNVAIDNLFEGVLPYAIETQIEVLKDQNKYVPPPIKKECVLV</sequence>
<gene>
    <name evidence="2" type="ORF">EIN_117070</name>
</gene>
<dbReference type="PROSITE" id="PS51419">
    <property type="entry name" value="RAB"/>
    <property type="match status" value="1"/>
</dbReference>
<dbReference type="RefSeq" id="XP_004259379.1">
    <property type="nucleotide sequence ID" value="XM_004259331.1"/>
</dbReference>
<dbReference type="VEuPathDB" id="AmoebaDB:EIN_117070"/>
<dbReference type="GO" id="GO:0003924">
    <property type="term" value="F:GTPase activity"/>
    <property type="evidence" value="ECO:0007669"/>
    <property type="project" value="InterPro"/>
</dbReference>
<dbReference type="EMBL" id="KB206334">
    <property type="protein sequence ID" value="ELP92608.1"/>
    <property type="molecule type" value="Genomic_DNA"/>
</dbReference>
<dbReference type="InterPro" id="IPR001806">
    <property type="entry name" value="Small_GTPase"/>
</dbReference>
<dbReference type="PRINTS" id="PR00449">
    <property type="entry name" value="RASTRNSFRMNG"/>
</dbReference>
<keyword evidence="3" id="KW-1185">Reference proteome</keyword>
<dbReference type="InterPro" id="IPR027417">
    <property type="entry name" value="P-loop_NTPase"/>
</dbReference>
<dbReference type="OrthoDB" id="27200at2759"/>